<evidence type="ECO:0000313" key="2">
    <source>
        <dbReference type="Proteomes" id="UP000199344"/>
    </source>
</evidence>
<dbReference type="Proteomes" id="UP000199344">
    <property type="component" value="Unassembled WGS sequence"/>
</dbReference>
<sequence>MKHLHIHIGWPKTGTSGLQSYWTRNADYLLSHGLAYYRSQLDSIGSVARQIARGDDMTTQAEAFAAWTARQEAGQVLISSEGLASTRMESFRQFVRPEAWDRISVLAYLRPQPEYLESWYKQTAKWGSKQSTRSMLVASSKPMRTSHYASLLAPWEALCAEHRKGRVTVRIFDPGEMAGGDVIRDAMAVLGIPYRPDVELARSRQNVSPSAALIGMYLKLPKIDRLQQINRRIVASGLPGVTGSADLFDRETVAKIEGWFAAENEQLRARYFPERPRLFRPSAPTPPPGAAEQAAFRDLLIETIREMRGEDVAAQARAALHAAAQP</sequence>
<accession>A0A1G6WW67</accession>
<evidence type="ECO:0000313" key="1">
    <source>
        <dbReference type="EMBL" id="SDD69326.1"/>
    </source>
</evidence>
<dbReference type="AlphaFoldDB" id="A0A1G6WW67"/>
<dbReference type="RefSeq" id="WP_090521362.1">
    <property type="nucleotide sequence ID" value="NZ_FNAH01000002.1"/>
</dbReference>
<dbReference type="SUPFAM" id="SSF52540">
    <property type="entry name" value="P-loop containing nucleoside triphosphate hydrolases"/>
    <property type="match status" value="1"/>
</dbReference>
<organism evidence="1 2">
    <name type="scientific">Paracoccus isoporae</name>
    <dbReference type="NCBI Taxonomy" id="591205"/>
    <lineage>
        <taxon>Bacteria</taxon>
        <taxon>Pseudomonadati</taxon>
        <taxon>Pseudomonadota</taxon>
        <taxon>Alphaproteobacteria</taxon>
        <taxon>Rhodobacterales</taxon>
        <taxon>Paracoccaceae</taxon>
        <taxon>Paracoccus</taxon>
    </lineage>
</organism>
<protein>
    <submittedName>
        <fullName evidence="1">Uncharacterized protein</fullName>
    </submittedName>
</protein>
<keyword evidence="2" id="KW-1185">Reference proteome</keyword>
<gene>
    <name evidence="1" type="ORF">SAMN05421538_102222</name>
</gene>
<dbReference type="STRING" id="591205.SAMN05421538_102222"/>
<proteinExistence type="predicted"/>
<dbReference type="EMBL" id="FNAH01000002">
    <property type="protein sequence ID" value="SDD69326.1"/>
    <property type="molecule type" value="Genomic_DNA"/>
</dbReference>
<dbReference type="InterPro" id="IPR027417">
    <property type="entry name" value="P-loop_NTPase"/>
</dbReference>
<name>A0A1G6WW67_9RHOB</name>
<dbReference type="OrthoDB" id="7540582at2"/>
<reference evidence="1 2" key="1">
    <citation type="submission" date="2016-10" db="EMBL/GenBank/DDBJ databases">
        <authorList>
            <person name="de Groot N.N."/>
        </authorList>
    </citation>
    <scope>NUCLEOTIDE SEQUENCE [LARGE SCALE GENOMIC DNA]</scope>
    <source>
        <strain evidence="1 2">DSM 22220</strain>
    </source>
</reference>